<accession>A0ABY0D9C7</accession>
<dbReference type="PANTHER" id="PTHR46889">
    <property type="entry name" value="TRANSPOSASE INSF FOR INSERTION SEQUENCE IS3B-RELATED"/>
    <property type="match status" value="1"/>
</dbReference>
<organism evidence="3 4">
    <name type="scientific">Bradyrhizobium zhanjiangense</name>
    <dbReference type="NCBI Taxonomy" id="1325107"/>
    <lineage>
        <taxon>Bacteria</taxon>
        <taxon>Pseudomonadati</taxon>
        <taxon>Pseudomonadota</taxon>
        <taxon>Alphaproteobacteria</taxon>
        <taxon>Hyphomicrobiales</taxon>
        <taxon>Nitrobacteraceae</taxon>
        <taxon>Bradyrhizobium</taxon>
    </lineage>
</organism>
<dbReference type="Proteomes" id="UP000289946">
    <property type="component" value="Unassembled WGS sequence"/>
</dbReference>
<protein>
    <recommendedName>
        <fullName evidence="2">HTH-like domain-containing protein</fullName>
    </recommendedName>
</protein>
<dbReference type="RefSeq" id="WP_128942710.1">
    <property type="nucleotide sequence ID" value="NZ_RDRA01000034.1"/>
</dbReference>
<keyword evidence="4" id="KW-1185">Reference proteome</keyword>
<gene>
    <name evidence="3" type="ORF">EAS62_37085</name>
</gene>
<dbReference type="InterPro" id="IPR025948">
    <property type="entry name" value="HTH-like_dom"/>
</dbReference>
<evidence type="ECO:0000313" key="4">
    <source>
        <dbReference type="Proteomes" id="UP000289946"/>
    </source>
</evidence>
<feature type="domain" description="HTH-like" evidence="2">
    <location>
        <begin position="59"/>
        <end position="108"/>
    </location>
</feature>
<feature type="region of interest" description="Disordered" evidence="1">
    <location>
        <begin position="107"/>
        <end position="140"/>
    </location>
</feature>
<feature type="compositionally biased region" description="Low complexity" evidence="1">
    <location>
        <begin position="110"/>
        <end position="121"/>
    </location>
</feature>
<reference evidence="3 4" key="1">
    <citation type="submission" date="2018-10" db="EMBL/GenBank/DDBJ databases">
        <title>Bradyrhizobium sp. nov., isolated from effective nodules of peanut in China.</title>
        <authorList>
            <person name="Li Y."/>
        </authorList>
    </citation>
    <scope>NUCLEOTIDE SEQUENCE [LARGE SCALE GENOMIC DNA]</scope>
    <source>
        <strain evidence="3 4">CCBAU 51781</strain>
    </source>
</reference>
<sequence>MIIEREFFSEVVRKMSALDRHVLVDHNYGELSVRRQCQLLGVARSSVYRPRSAANDNDDLALMRRIDELFTSWTFLGSRRVTTMLRAEGRVINRKRVQRLMRKMGIAALGPNPGTTTPVPGHKNLPWSAVGPRDRAPQPALVRRHPPTVRSTAASFISWRSWTGHRSVLAWRLSNTMDVSFCVDALQEAFPRFGWPEIFNTHHASQFTSAALPAC</sequence>
<proteinExistence type="predicted"/>
<dbReference type="SUPFAM" id="SSF53098">
    <property type="entry name" value="Ribonuclease H-like"/>
    <property type="match status" value="1"/>
</dbReference>
<evidence type="ECO:0000313" key="3">
    <source>
        <dbReference type="EMBL" id="RXG86626.1"/>
    </source>
</evidence>
<evidence type="ECO:0000259" key="2">
    <source>
        <dbReference type="Pfam" id="PF13276"/>
    </source>
</evidence>
<comment type="caution">
    <text evidence="3">The sequence shown here is derived from an EMBL/GenBank/DDBJ whole genome shotgun (WGS) entry which is preliminary data.</text>
</comment>
<dbReference type="EMBL" id="RDRA01000034">
    <property type="protein sequence ID" value="RXG86626.1"/>
    <property type="molecule type" value="Genomic_DNA"/>
</dbReference>
<dbReference type="InterPro" id="IPR012337">
    <property type="entry name" value="RNaseH-like_sf"/>
</dbReference>
<dbReference type="Pfam" id="PF13276">
    <property type="entry name" value="HTH_21"/>
    <property type="match status" value="1"/>
</dbReference>
<name>A0ABY0D9C7_9BRAD</name>
<dbReference type="InterPro" id="IPR050900">
    <property type="entry name" value="Transposase_IS3/IS150/IS904"/>
</dbReference>
<evidence type="ECO:0000256" key="1">
    <source>
        <dbReference type="SAM" id="MobiDB-lite"/>
    </source>
</evidence>